<dbReference type="OrthoDB" id="3192989at2759"/>
<dbReference type="EMBL" id="AZST01001688">
    <property type="protein sequence ID" value="KEP45552.1"/>
    <property type="molecule type" value="Genomic_DNA"/>
</dbReference>
<evidence type="ECO:0000313" key="2">
    <source>
        <dbReference type="Proteomes" id="UP000027456"/>
    </source>
</evidence>
<gene>
    <name evidence="1" type="ORF">V565_261310</name>
</gene>
<proteinExistence type="predicted"/>
<sequence length="143" mass="16327">HMEQELRRAECYEALRQVRTGSAQYTQMIPGQNINAQGEKANTRAQTLITRVSTRVDNAQDDYNRSYQALINLGLDQMALKPLQKLRKSNFEDLHAMLSGARDVPQGNLTLPWVWHTRESISRQPDITDQEEYAEGVYTPAGH</sequence>
<organism evidence="1 2">
    <name type="scientific">Rhizoctonia solani 123E</name>
    <dbReference type="NCBI Taxonomy" id="1423351"/>
    <lineage>
        <taxon>Eukaryota</taxon>
        <taxon>Fungi</taxon>
        <taxon>Dikarya</taxon>
        <taxon>Basidiomycota</taxon>
        <taxon>Agaricomycotina</taxon>
        <taxon>Agaricomycetes</taxon>
        <taxon>Cantharellales</taxon>
        <taxon>Ceratobasidiaceae</taxon>
        <taxon>Rhizoctonia</taxon>
    </lineage>
</organism>
<feature type="non-terminal residue" evidence="1">
    <location>
        <position position="1"/>
    </location>
</feature>
<comment type="caution">
    <text evidence="1">The sequence shown here is derived from an EMBL/GenBank/DDBJ whole genome shotgun (WGS) entry which is preliminary data.</text>
</comment>
<keyword evidence="2" id="KW-1185">Reference proteome</keyword>
<accession>A0A074S654</accession>
<reference evidence="1 2" key="1">
    <citation type="submission" date="2013-12" db="EMBL/GenBank/DDBJ databases">
        <authorList>
            <person name="Cubeta M."/>
            <person name="Pakala S."/>
            <person name="Fedorova N."/>
            <person name="Thomas E."/>
            <person name="Dean R."/>
            <person name="Jabaji S."/>
            <person name="Neate S."/>
            <person name="Toda T."/>
            <person name="Tavantzis S."/>
            <person name="Vilgalys R."/>
            <person name="Bharathan N."/>
            <person name="Pakala S."/>
            <person name="Losada L.S."/>
            <person name="Zafar N."/>
            <person name="Nierman W."/>
        </authorList>
    </citation>
    <scope>NUCLEOTIDE SEQUENCE [LARGE SCALE GENOMIC DNA]</scope>
    <source>
        <strain evidence="1 2">123E</strain>
    </source>
</reference>
<dbReference type="Proteomes" id="UP000027456">
    <property type="component" value="Unassembled WGS sequence"/>
</dbReference>
<dbReference type="AlphaFoldDB" id="A0A074S654"/>
<protein>
    <submittedName>
        <fullName evidence="1">Uncharacterized protein</fullName>
    </submittedName>
</protein>
<evidence type="ECO:0000313" key="1">
    <source>
        <dbReference type="EMBL" id="KEP45552.1"/>
    </source>
</evidence>
<name>A0A074S654_9AGAM</name>
<dbReference type="HOGENOM" id="CLU_1876595_0_0_1"/>